<dbReference type="InterPro" id="IPR011009">
    <property type="entry name" value="Kinase-like_dom_sf"/>
</dbReference>
<feature type="region of interest" description="Disordered" evidence="7">
    <location>
        <begin position="296"/>
        <end position="352"/>
    </location>
</feature>
<evidence type="ECO:0000313" key="11">
    <source>
        <dbReference type="Proteomes" id="UP001603013"/>
    </source>
</evidence>
<keyword evidence="8" id="KW-1133">Transmembrane helix</keyword>
<dbReference type="EC" id="2.7.11.1" evidence="1"/>
<keyword evidence="8" id="KW-0472">Membrane</keyword>
<dbReference type="RefSeq" id="WP_391936577.1">
    <property type="nucleotide sequence ID" value="NZ_JBIBSM010000016.1"/>
</dbReference>
<organism evidence="10 11">
    <name type="scientific">Streptomyces lateritius</name>
    <dbReference type="NCBI Taxonomy" id="67313"/>
    <lineage>
        <taxon>Bacteria</taxon>
        <taxon>Bacillati</taxon>
        <taxon>Actinomycetota</taxon>
        <taxon>Actinomycetes</taxon>
        <taxon>Kitasatosporales</taxon>
        <taxon>Streptomycetaceae</taxon>
        <taxon>Streptomyces</taxon>
    </lineage>
</organism>
<protein>
    <recommendedName>
        <fullName evidence="1">non-specific serine/threonine protein kinase</fullName>
        <ecNumber evidence="1">2.7.11.1</ecNumber>
    </recommendedName>
</protein>
<evidence type="ECO:0000256" key="1">
    <source>
        <dbReference type="ARBA" id="ARBA00012513"/>
    </source>
</evidence>
<feature type="domain" description="Protein kinase" evidence="9">
    <location>
        <begin position="18"/>
        <end position="292"/>
    </location>
</feature>
<feature type="compositionally biased region" description="Pro residues" evidence="7">
    <location>
        <begin position="310"/>
        <end position="325"/>
    </location>
</feature>
<dbReference type="PANTHER" id="PTHR43289:SF6">
    <property type="entry name" value="SERINE_THREONINE-PROTEIN KINASE NEKL-3"/>
    <property type="match status" value="1"/>
</dbReference>
<proteinExistence type="predicted"/>
<keyword evidence="5 10" id="KW-0418">Kinase</keyword>
<evidence type="ECO:0000256" key="3">
    <source>
        <dbReference type="ARBA" id="ARBA00022679"/>
    </source>
</evidence>
<dbReference type="CDD" id="cd14014">
    <property type="entry name" value="STKc_PknB_like"/>
    <property type="match status" value="1"/>
</dbReference>
<accession>A0ABW6YJK2</accession>
<dbReference type="SMART" id="SM00220">
    <property type="entry name" value="S_TKc"/>
    <property type="match status" value="1"/>
</dbReference>
<evidence type="ECO:0000256" key="6">
    <source>
        <dbReference type="ARBA" id="ARBA00022840"/>
    </source>
</evidence>
<evidence type="ECO:0000256" key="4">
    <source>
        <dbReference type="ARBA" id="ARBA00022741"/>
    </source>
</evidence>
<dbReference type="Pfam" id="PF00069">
    <property type="entry name" value="Pkinase"/>
    <property type="match status" value="1"/>
</dbReference>
<dbReference type="SUPFAM" id="SSF56112">
    <property type="entry name" value="Protein kinase-like (PK-like)"/>
    <property type="match status" value="1"/>
</dbReference>
<keyword evidence="4" id="KW-0547">Nucleotide-binding</keyword>
<dbReference type="InterPro" id="IPR000719">
    <property type="entry name" value="Prot_kinase_dom"/>
</dbReference>
<reference evidence="10 11" key="1">
    <citation type="submission" date="2024-10" db="EMBL/GenBank/DDBJ databases">
        <title>The Natural Products Discovery Center: Release of the First 8490 Sequenced Strains for Exploring Actinobacteria Biosynthetic Diversity.</title>
        <authorList>
            <person name="Kalkreuter E."/>
            <person name="Kautsar S.A."/>
            <person name="Yang D."/>
            <person name="Bader C.D."/>
            <person name="Teijaro C.N."/>
            <person name="Fluegel L."/>
            <person name="Davis C.M."/>
            <person name="Simpson J.R."/>
            <person name="Lauterbach L."/>
            <person name="Steele A.D."/>
            <person name="Gui C."/>
            <person name="Meng S."/>
            <person name="Li G."/>
            <person name="Viehrig K."/>
            <person name="Ye F."/>
            <person name="Su P."/>
            <person name="Kiefer A.F."/>
            <person name="Nichols A."/>
            <person name="Cepeda A.J."/>
            <person name="Yan W."/>
            <person name="Fan B."/>
            <person name="Jiang Y."/>
            <person name="Adhikari A."/>
            <person name="Zheng C.-J."/>
            <person name="Schuster L."/>
            <person name="Cowan T.M."/>
            <person name="Smanski M.J."/>
            <person name="Chevrette M.G."/>
            <person name="De Carvalho L.P.S."/>
            <person name="Shen B."/>
        </authorList>
    </citation>
    <scope>NUCLEOTIDE SEQUENCE [LARGE SCALE GENOMIC DNA]</scope>
    <source>
        <strain evidence="10 11">NPDC015755</strain>
    </source>
</reference>
<keyword evidence="2" id="KW-0723">Serine/threonine-protein kinase</keyword>
<evidence type="ECO:0000256" key="2">
    <source>
        <dbReference type="ARBA" id="ARBA00022527"/>
    </source>
</evidence>
<gene>
    <name evidence="10" type="ORF">ACF05T_26590</name>
</gene>
<dbReference type="InterPro" id="IPR008271">
    <property type="entry name" value="Ser/Thr_kinase_AS"/>
</dbReference>
<evidence type="ECO:0000313" key="10">
    <source>
        <dbReference type="EMBL" id="MFF8279641.1"/>
    </source>
</evidence>
<keyword evidence="11" id="KW-1185">Reference proteome</keyword>
<dbReference type="Gene3D" id="3.30.200.20">
    <property type="entry name" value="Phosphorylase Kinase, domain 1"/>
    <property type="match status" value="1"/>
</dbReference>
<keyword evidence="3 10" id="KW-0808">Transferase</keyword>
<keyword evidence="6" id="KW-0067">ATP-binding</keyword>
<comment type="caution">
    <text evidence="10">The sequence shown here is derived from an EMBL/GenBank/DDBJ whole genome shotgun (WGS) entry which is preliminary data.</text>
</comment>
<feature type="transmembrane region" description="Helical" evidence="8">
    <location>
        <begin position="356"/>
        <end position="377"/>
    </location>
</feature>
<dbReference type="PANTHER" id="PTHR43289">
    <property type="entry name" value="MITOGEN-ACTIVATED PROTEIN KINASE KINASE KINASE 20-RELATED"/>
    <property type="match status" value="1"/>
</dbReference>
<evidence type="ECO:0000256" key="7">
    <source>
        <dbReference type="SAM" id="MobiDB-lite"/>
    </source>
</evidence>
<dbReference type="PROSITE" id="PS50011">
    <property type="entry name" value="PROTEIN_KINASE_DOM"/>
    <property type="match status" value="1"/>
</dbReference>
<keyword evidence="8" id="KW-0812">Transmembrane</keyword>
<feature type="transmembrane region" description="Helical" evidence="8">
    <location>
        <begin position="514"/>
        <end position="533"/>
    </location>
</feature>
<dbReference type="PROSITE" id="PS00108">
    <property type="entry name" value="PROTEIN_KINASE_ST"/>
    <property type="match status" value="1"/>
</dbReference>
<evidence type="ECO:0000259" key="9">
    <source>
        <dbReference type="PROSITE" id="PS50011"/>
    </source>
</evidence>
<dbReference type="GO" id="GO:0004674">
    <property type="term" value="F:protein serine/threonine kinase activity"/>
    <property type="evidence" value="ECO:0007669"/>
    <property type="project" value="UniProtKB-EC"/>
</dbReference>
<dbReference type="Gene3D" id="1.10.510.10">
    <property type="entry name" value="Transferase(Phosphotransferase) domain 1"/>
    <property type="match status" value="1"/>
</dbReference>
<feature type="compositionally biased region" description="Basic residues" evidence="7">
    <location>
        <begin position="339"/>
        <end position="352"/>
    </location>
</feature>
<evidence type="ECO:0000256" key="8">
    <source>
        <dbReference type="SAM" id="Phobius"/>
    </source>
</evidence>
<name>A0ABW6YJK2_9ACTN</name>
<dbReference type="EMBL" id="JBIBSM010000016">
    <property type="protein sequence ID" value="MFF8279641.1"/>
    <property type="molecule type" value="Genomic_DNA"/>
</dbReference>
<sequence length="556" mass="60421">MPTQPRITLEPGEELAGYRIESFIARGGMAVVYLARDLSLGRPVALKLLAPELTSHANFRARFVRESELAASVDHPNILPIYGAGEADGVLYIAMRYVDGEDLGQLLNRRAQMPQRHGQLTVAEAMSLFTQAAGALDAAHGVGLVHRDVKPGNILLSGADEPVPARHVYLTDFGLTKRSASLTGFTTAGHFLGTIAYVAPEQIAGRTAGGRTDIYSLGCVMFQALTGQPPFVRDDDAATLWAHMSAARPKVSDYRDDLPHGVDTVLNRAMAPDPEERQPSCRVVIEELRQVLRVTPPITVPETSSAESRTPPPIPPPPGPAPKPPSSDHGAGAEDPPSRRQRTRPHAPRRRPPRRVLALLAALIVLVAGVVTAVFTFQSDGSWVDTGTQASPFRLEHPPNWTHHPGTGAVMYADTPDHLIGIFTDGDKEQWQRAEKVVDEAPDKLAGIMLRYTEEPLNLSTSTQAAEVIRAIPAFRQTRLGNPVPDRVDGVTGWRLDGTLANPNSTGTPDRIAYSYYLLSVPSGTAHLVFFALPDRMEKQDDTFARVRSTIQLPKD</sequence>
<evidence type="ECO:0000256" key="5">
    <source>
        <dbReference type="ARBA" id="ARBA00022777"/>
    </source>
</evidence>
<dbReference type="Proteomes" id="UP001603013">
    <property type="component" value="Unassembled WGS sequence"/>
</dbReference>